<accession>A0A316YNM4</accession>
<gene>
    <name evidence="2" type="ORF">FA10DRAFT_267254</name>
</gene>
<keyword evidence="3" id="KW-1185">Reference proteome</keyword>
<evidence type="ECO:0000313" key="3">
    <source>
        <dbReference type="Proteomes" id="UP000245768"/>
    </source>
</evidence>
<reference evidence="2 3" key="1">
    <citation type="journal article" date="2018" name="Mol. Biol. Evol.">
        <title>Broad Genomic Sampling Reveals a Smut Pathogenic Ancestry of the Fungal Clade Ustilaginomycotina.</title>
        <authorList>
            <person name="Kijpornyongpan T."/>
            <person name="Mondo S.J."/>
            <person name="Barry K."/>
            <person name="Sandor L."/>
            <person name="Lee J."/>
            <person name="Lipzen A."/>
            <person name="Pangilinan J."/>
            <person name="LaButti K."/>
            <person name="Hainaut M."/>
            <person name="Henrissat B."/>
            <person name="Grigoriev I.V."/>
            <person name="Spatafora J.W."/>
            <person name="Aime M.C."/>
        </authorList>
    </citation>
    <scope>NUCLEOTIDE SEQUENCE [LARGE SCALE GENOMIC DNA]</scope>
    <source>
        <strain evidence="2 3">MCA 4198</strain>
    </source>
</reference>
<evidence type="ECO:0000256" key="1">
    <source>
        <dbReference type="SAM" id="MobiDB-lite"/>
    </source>
</evidence>
<organism evidence="2 3">
    <name type="scientific">Acaromyces ingoldii</name>
    <dbReference type="NCBI Taxonomy" id="215250"/>
    <lineage>
        <taxon>Eukaryota</taxon>
        <taxon>Fungi</taxon>
        <taxon>Dikarya</taxon>
        <taxon>Basidiomycota</taxon>
        <taxon>Ustilaginomycotina</taxon>
        <taxon>Exobasidiomycetes</taxon>
        <taxon>Exobasidiales</taxon>
        <taxon>Cryptobasidiaceae</taxon>
        <taxon>Acaromyces</taxon>
    </lineage>
</organism>
<dbReference type="InParanoid" id="A0A316YNM4"/>
<feature type="compositionally biased region" description="Low complexity" evidence="1">
    <location>
        <begin position="1"/>
        <end position="12"/>
    </location>
</feature>
<feature type="region of interest" description="Disordered" evidence="1">
    <location>
        <begin position="1"/>
        <end position="103"/>
    </location>
</feature>
<proteinExistence type="predicted"/>
<dbReference type="Proteomes" id="UP000245768">
    <property type="component" value="Unassembled WGS sequence"/>
</dbReference>
<protein>
    <submittedName>
        <fullName evidence="2">Uncharacterized protein</fullName>
    </submittedName>
</protein>
<dbReference type="EMBL" id="KZ819636">
    <property type="protein sequence ID" value="PWN90821.1"/>
    <property type="molecule type" value="Genomic_DNA"/>
</dbReference>
<dbReference type="AlphaFoldDB" id="A0A316YNM4"/>
<evidence type="ECO:0000313" key="2">
    <source>
        <dbReference type="EMBL" id="PWN90821.1"/>
    </source>
</evidence>
<dbReference type="GeneID" id="37043750"/>
<sequence length="123" mass="12835">MSHASSSTSALSRTPGKPSRDTKNASVANWKCSTTDVSSTTATQASRAASRAASHQAPTSSKSPWVNRLWYNPSVQPDMAPSTSQAPTQAPAPTPPAHTQAQVQTVRTLQVSASNKAVAVFES</sequence>
<name>A0A316YNM4_9BASI</name>
<feature type="compositionally biased region" description="Low complexity" evidence="1">
    <location>
        <begin position="80"/>
        <end position="89"/>
    </location>
</feature>
<feature type="compositionally biased region" description="Polar residues" evidence="1">
    <location>
        <begin position="24"/>
        <end position="37"/>
    </location>
</feature>
<dbReference type="RefSeq" id="XP_025378019.1">
    <property type="nucleotide sequence ID" value="XM_025521834.1"/>
</dbReference>
<feature type="compositionally biased region" description="Low complexity" evidence="1">
    <location>
        <begin position="38"/>
        <end position="57"/>
    </location>
</feature>